<name>A0A1B9AYR6_9BACI</name>
<dbReference type="Proteomes" id="UP000092578">
    <property type="component" value="Unassembled WGS sequence"/>
</dbReference>
<dbReference type="AlphaFoldDB" id="A0A1B9AYR6"/>
<gene>
    <name evidence="2" type="ORF">A8F95_05455</name>
</gene>
<dbReference type="EMBL" id="MAYT01000012">
    <property type="protein sequence ID" value="OCA88878.1"/>
    <property type="molecule type" value="Genomic_DNA"/>
</dbReference>
<accession>A0A1B9AYR6</accession>
<evidence type="ECO:0000313" key="3">
    <source>
        <dbReference type="Proteomes" id="UP000092578"/>
    </source>
</evidence>
<evidence type="ECO:0000313" key="2">
    <source>
        <dbReference type="EMBL" id="OCA88878.1"/>
    </source>
</evidence>
<evidence type="ECO:0000256" key="1">
    <source>
        <dbReference type="SAM" id="Coils"/>
    </source>
</evidence>
<reference evidence="3" key="1">
    <citation type="submission" date="2016-05" db="EMBL/GenBank/DDBJ databases">
        <authorList>
            <person name="Liu B."/>
            <person name="Wang J."/>
            <person name="Zhu Y."/>
            <person name="Liu G."/>
            <person name="Chen Q."/>
            <person name="Chen Z."/>
            <person name="Lan J."/>
            <person name="Che J."/>
            <person name="Ge C."/>
            <person name="Shi H."/>
            <person name="Pan Z."/>
            <person name="Liu X."/>
        </authorList>
    </citation>
    <scope>NUCLEOTIDE SEQUENCE [LARGE SCALE GENOMIC DNA]</scope>
    <source>
        <strain evidence="3">FJAT-27215</strain>
    </source>
</reference>
<protein>
    <submittedName>
        <fullName evidence="2">Uncharacterized protein</fullName>
    </submittedName>
</protein>
<dbReference type="RefSeq" id="WP_065410191.1">
    <property type="nucleotide sequence ID" value="NZ_MAYT01000012.1"/>
</dbReference>
<sequence>MKKGTKKIKSQTSVLMEGSIEALKEQIERLEMENAYQKKLNALLLMQEKLQINEPTMGNGRN</sequence>
<keyword evidence="1" id="KW-0175">Coiled coil</keyword>
<comment type="caution">
    <text evidence="2">The sequence shown here is derived from an EMBL/GenBank/DDBJ whole genome shotgun (WGS) entry which is preliminary data.</text>
</comment>
<feature type="coiled-coil region" evidence="1">
    <location>
        <begin position="13"/>
        <end position="40"/>
    </location>
</feature>
<proteinExistence type="predicted"/>
<keyword evidence="3" id="KW-1185">Reference proteome</keyword>
<organism evidence="2 3">
    <name type="scientific">Pseudobacillus wudalianchiensis</name>
    <dbReference type="NCBI Taxonomy" id="1743143"/>
    <lineage>
        <taxon>Bacteria</taxon>
        <taxon>Bacillati</taxon>
        <taxon>Bacillota</taxon>
        <taxon>Bacilli</taxon>
        <taxon>Bacillales</taxon>
        <taxon>Bacillaceae</taxon>
        <taxon>Pseudobacillus</taxon>
    </lineage>
</organism>